<dbReference type="OrthoDB" id="1320396at2"/>
<accession>A0A4R2GG39</accession>
<comment type="caution">
    <text evidence="1">The sequence shown here is derived from an EMBL/GenBank/DDBJ whole genome shotgun (WGS) entry which is preliminary data.</text>
</comment>
<sequence>MELKFNQIFSGLLFLMLLLTSNIKSQHDPMLTQYMFNPLILNPAYAGTNGVLTAMAMSRYQWVGFEDAPSTYTFSMHTPVVSRNFGTGFSIIHDQIGPVKNTNAWLDYSYQVYLTDDTRMSLGLKGGFSFYQKDLSRYANDIDITDGYTDSKFLPNFGFGVHVYNHRYYVGMAAPRLIENSMSETDSNESTFISRENRLYLLMAGYAYPLNNELVLRPSFMLRATESAPFNLDLNINLLIRDLLWVGLLYRTDNVIGGMVRYQVTPQLGLGYAFDTNFGGVSTHFGNTHEAMIIFEFDFRKEQVQNPRYF</sequence>
<dbReference type="InterPro" id="IPR019861">
    <property type="entry name" value="PorP/SprF_Bacteroidetes"/>
</dbReference>
<gene>
    <name evidence="1" type="ORF">EV194_10944</name>
</gene>
<reference evidence="1 2" key="1">
    <citation type="submission" date="2019-03" db="EMBL/GenBank/DDBJ databases">
        <title>Genomic Encyclopedia of Type Strains, Phase IV (KMG-IV): sequencing the most valuable type-strain genomes for metagenomic binning, comparative biology and taxonomic classification.</title>
        <authorList>
            <person name="Goeker M."/>
        </authorList>
    </citation>
    <scope>NUCLEOTIDE SEQUENCE [LARGE SCALE GENOMIC DNA]</scope>
    <source>
        <strain evidence="1 2">DSM 24179</strain>
    </source>
</reference>
<dbReference type="AlphaFoldDB" id="A0A4R2GG39"/>
<dbReference type="Pfam" id="PF11751">
    <property type="entry name" value="PorP_SprF"/>
    <property type="match status" value="1"/>
</dbReference>
<evidence type="ECO:0000313" key="1">
    <source>
        <dbReference type="EMBL" id="TCO07226.1"/>
    </source>
</evidence>
<dbReference type="NCBIfam" id="TIGR03519">
    <property type="entry name" value="T9SS_PorP_fam"/>
    <property type="match status" value="1"/>
</dbReference>
<evidence type="ECO:0000313" key="2">
    <source>
        <dbReference type="Proteomes" id="UP000295221"/>
    </source>
</evidence>
<dbReference type="Proteomes" id="UP000295221">
    <property type="component" value="Unassembled WGS sequence"/>
</dbReference>
<keyword evidence="2" id="KW-1185">Reference proteome</keyword>
<dbReference type="EMBL" id="SLWK01000009">
    <property type="protein sequence ID" value="TCO07226.1"/>
    <property type="molecule type" value="Genomic_DNA"/>
</dbReference>
<dbReference type="RefSeq" id="WP_132434247.1">
    <property type="nucleotide sequence ID" value="NZ_SLWK01000009.1"/>
</dbReference>
<proteinExistence type="predicted"/>
<organism evidence="1 2">
    <name type="scientific">Natronoflexus pectinivorans</name>
    <dbReference type="NCBI Taxonomy" id="682526"/>
    <lineage>
        <taxon>Bacteria</taxon>
        <taxon>Pseudomonadati</taxon>
        <taxon>Bacteroidota</taxon>
        <taxon>Bacteroidia</taxon>
        <taxon>Marinilabiliales</taxon>
        <taxon>Marinilabiliaceae</taxon>
        <taxon>Natronoflexus</taxon>
    </lineage>
</organism>
<protein>
    <submittedName>
        <fullName evidence="1">Type IX secretion system PorP/SprF family membrane protein</fullName>
    </submittedName>
</protein>
<name>A0A4R2GG39_9BACT</name>